<gene>
    <name evidence="2" type="ORF">CLI86_01060</name>
    <name evidence="3" type="ORF">TFUB20_00462</name>
</gene>
<sequence precursor="true">MRKFSFLALLMAICASAMFYSCNSNDWQESGEPGSISPEVVMVENPFLIGKEKAIDNAMEFLSETGLESNQTLLRSFNLGKAKVETKVSNYAISLVKKLGSKKQVLTQTIPVYTINFKNEDSENSGFVVTVGDDRFTKKDVLIYSNEKGARFDLEAREDADFLKDMIAGYLHNKVNNVEMESSDFTSEKKHVENVTQPRSQEYEGYSTPTVEIRPTYELYVVGCQACWPQLSDPYTRYTPFRNGRRAAVGCTAIAMGEIMANYKWPQYGTYKRYTTNAPQPEVVQINYADISEYDYRAVWGTDYLTSNTSWPAAEEYVANLVSEIGYKLNTDYTASGTLSLAYPWDVPAVFREMGYLSDACTDYSLEKIKTDIITRKIPVFMAGWKENGGGGHAYVVRAYEYRKTNKQSYICVMNGDIYKDTGMRWFWFNAEMFTTKYNNHPYVPQPDDPENVVYEYRYSCEVVTNIRKNLNNPGSTNPEWKVRYHNPY</sequence>
<dbReference type="Pfam" id="PF01640">
    <property type="entry name" value="Peptidase_C10"/>
    <property type="match status" value="1"/>
</dbReference>
<feature type="chain" id="PRO_5014267162" evidence="1">
    <location>
        <begin position="20"/>
        <end position="489"/>
    </location>
</feature>
<dbReference type="InterPro" id="IPR000200">
    <property type="entry name" value="Peptidase_C10"/>
</dbReference>
<dbReference type="Proteomes" id="UP000219259">
    <property type="component" value="Unassembled WGS sequence"/>
</dbReference>
<accession>A0A1D3UDS8</accession>
<reference evidence="2 5" key="2">
    <citation type="submission" date="2017-09" db="EMBL/GenBank/DDBJ databases">
        <title>Phase variable restriction modification systems are present in the genome sequences of periodontal pathogens Prevotella intermedia, Tannerella forsythia and Porphyromonas gingivalis.</title>
        <authorList>
            <person name="Haigh R.D."/>
            <person name="Crawford L."/>
            <person name="Ralph J."/>
            <person name="Wanford J."/>
            <person name="Vartoukian S.R."/>
            <person name="Hijazib K."/>
            <person name="Wade W."/>
            <person name="Oggioni M.R."/>
        </authorList>
    </citation>
    <scope>NUCLEOTIDE SEQUENCE [LARGE SCALE GENOMIC DNA]</scope>
    <source>
        <strain evidence="2 5">WW11663</strain>
    </source>
</reference>
<dbReference type="RefSeq" id="WP_080948565.1">
    <property type="nucleotide sequence ID" value="NZ_CALHNL010000100.1"/>
</dbReference>
<dbReference type="InterPro" id="IPR044934">
    <property type="entry name" value="Streptopain_sf"/>
</dbReference>
<evidence type="ECO:0000313" key="4">
    <source>
        <dbReference type="Proteomes" id="UP000182057"/>
    </source>
</evidence>
<dbReference type="EMBL" id="NSLJ01000002">
    <property type="protein sequence ID" value="PDP44961.1"/>
    <property type="molecule type" value="Genomic_DNA"/>
</dbReference>
<dbReference type="GO" id="GO:0008234">
    <property type="term" value="F:cysteine-type peptidase activity"/>
    <property type="evidence" value="ECO:0007669"/>
    <property type="project" value="InterPro"/>
</dbReference>
<dbReference type="Proteomes" id="UP000182057">
    <property type="component" value="Unassembled WGS sequence"/>
</dbReference>
<protein>
    <submittedName>
        <fullName evidence="3">Peptidase C10 family protein</fullName>
    </submittedName>
</protein>
<dbReference type="GO" id="GO:0006508">
    <property type="term" value="P:proteolysis"/>
    <property type="evidence" value="ECO:0007669"/>
    <property type="project" value="InterPro"/>
</dbReference>
<dbReference type="OrthoDB" id="2235251at2"/>
<organism evidence="3 4">
    <name type="scientific">Tannerella forsythia</name>
    <name type="common">Bacteroides forsythus</name>
    <dbReference type="NCBI Taxonomy" id="28112"/>
    <lineage>
        <taxon>Bacteria</taxon>
        <taxon>Pseudomonadati</taxon>
        <taxon>Bacteroidota</taxon>
        <taxon>Bacteroidia</taxon>
        <taxon>Bacteroidales</taxon>
        <taxon>Tannerellaceae</taxon>
        <taxon>Tannerella</taxon>
    </lineage>
</organism>
<evidence type="ECO:0000313" key="3">
    <source>
        <dbReference type="EMBL" id="SCQ18778.1"/>
    </source>
</evidence>
<evidence type="ECO:0000256" key="1">
    <source>
        <dbReference type="SAM" id="SignalP"/>
    </source>
</evidence>
<dbReference type="PROSITE" id="PS51257">
    <property type="entry name" value="PROKAR_LIPOPROTEIN"/>
    <property type="match status" value="1"/>
</dbReference>
<feature type="signal peptide" evidence="1">
    <location>
        <begin position="1"/>
        <end position="19"/>
    </location>
</feature>
<keyword evidence="1" id="KW-0732">Signal</keyword>
<proteinExistence type="predicted"/>
<dbReference type="SUPFAM" id="SSF54001">
    <property type="entry name" value="Cysteine proteinases"/>
    <property type="match status" value="1"/>
</dbReference>
<reference evidence="3 4" key="1">
    <citation type="submission" date="2016-09" db="EMBL/GenBank/DDBJ databases">
        <authorList>
            <person name="Capua I."/>
            <person name="De Benedictis P."/>
            <person name="Joannis T."/>
            <person name="Lombin L.H."/>
            <person name="Cattoli G."/>
        </authorList>
    </citation>
    <scope>NUCLEOTIDE SEQUENCE [LARGE SCALE GENOMIC DNA]</scope>
    <source>
        <strain evidence="3 4">UB20</strain>
    </source>
</reference>
<dbReference type="Gene3D" id="3.90.70.50">
    <property type="entry name" value="Peptidase C10, streptopain"/>
    <property type="match status" value="1"/>
</dbReference>
<evidence type="ECO:0000313" key="5">
    <source>
        <dbReference type="Proteomes" id="UP000219259"/>
    </source>
</evidence>
<dbReference type="InterPro" id="IPR038765">
    <property type="entry name" value="Papain-like_cys_pep_sf"/>
</dbReference>
<name>A0A1D3UDS8_TANFO</name>
<evidence type="ECO:0000313" key="2">
    <source>
        <dbReference type="EMBL" id="PDP44961.1"/>
    </source>
</evidence>
<dbReference type="AlphaFoldDB" id="A0A1D3UDS8"/>
<dbReference type="EMBL" id="FMMM01000021">
    <property type="protein sequence ID" value="SCQ18778.1"/>
    <property type="molecule type" value="Genomic_DNA"/>
</dbReference>